<accession>A0AAE3HM41</accession>
<dbReference type="AlphaFoldDB" id="A0AAE3HM41"/>
<gene>
    <name evidence="1" type="ORF">J2T55_001688</name>
</gene>
<evidence type="ECO:0000313" key="2">
    <source>
        <dbReference type="Proteomes" id="UP001204445"/>
    </source>
</evidence>
<organism evidence="1 2">
    <name type="scientific">Methylohalomonas lacus</name>
    <dbReference type="NCBI Taxonomy" id="398773"/>
    <lineage>
        <taxon>Bacteria</taxon>
        <taxon>Pseudomonadati</taxon>
        <taxon>Pseudomonadota</taxon>
        <taxon>Gammaproteobacteria</taxon>
        <taxon>Methylohalomonadales</taxon>
        <taxon>Methylohalomonadaceae</taxon>
        <taxon>Methylohalomonas</taxon>
    </lineage>
</organism>
<protein>
    <submittedName>
        <fullName evidence="1">Uncharacterized protein</fullName>
    </submittedName>
</protein>
<dbReference type="Proteomes" id="UP001204445">
    <property type="component" value="Unassembled WGS sequence"/>
</dbReference>
<sequence>MSLTEHRLATTARRRQSVMDDALGDDKLSGWETAAIDSDLLMGSCSCSQAEQAC</sequence>
<reference evidence="1" key="1">
    <citation type="submission" date="2022-08" db="EMBL/GenBank/DDBJ databases">
        <title>Genomic Encyclopedia of Type Strains, Phase III (KMG-III): the genomes of soil and plant-associated and newly described type strains.</title>
        <authorList>
            <person name="Whitman W."/>
        </authorList>
    </citation>
    <scope>NUCLEOTIDE SEQUENCE</scope>
    <source>
        <strain evidence="1">HMT 1</strain>
    </source>
</reference>
<dbReference type="EMBL" id="JANUCT010000010">
    <property type="protein sequence ID" value="MCS3903659.1"/>
    <property type="molecule type" value="Genomic_DNA"/>
</dbReference>
<name>A0AAE3HM41_9GAMM</name>
<comment type="caution">
    <text evidence="1">The sequence shown here is derived from an EMBL/GenBank/DDBJ whole genome shotgun (WGS) entry which is preliminary data.</text>
</comment>
<evidence type="ECO:0000313" key="1">
    <source>
        <dbReference type="EMBL" id="MCS3903659.1"/>
    </source>
</evidence>
<proteinExistence type="predicted"/>
<keyword evidence="2" id="KW-1185">Reference proteome</keyword>